<dbReference type="CDD" id="cd11532">
    <property type="entry name" value="NTP-PPase_COG4997"/>
    <property type="match status" value="1"/>
</dbReference>
<dbReference type="GO" id="GO:0016787">
    <property type="term" value="F:hydrolase activity"/>
    <property type="evidence" value="ECO:0007669"/>
    <property type="project" value="UniProtKB-KW"/>
</dbReference>
<dbReference type="EMBL" id="AZDY01000042">
    <property type="protein sequence ID" value="KRK81601.1"/>
    <property type="molecule type" value="Genomic_DNA"/>
</dbReference>
<protein>
    <submittedName>
        <fullName evidence="1">MazG nucleotide pyrophosphohydrolase</fullName>
    </submittedName>
</protein>
<comment type="caution">
    <text evidence="1">The sequence shown here is derived from an EMBL/GenBank/DDBJ whole genome shotgun (WGS) entry which is preliminary data.</text>
</comment>
<dbReference type="STRING" id="1423788.FC78_GL000654"/>
<dbReference type="SUPFAM" id="SSF101386">
    <property type="entry name" value="all-alpha NTP pyrophosphatases"/>
    <property type="match status" value="1"/>
</dbReference>
<dbReference type="InterPro" id="IPR038735">
    <property type="entry name" value="MSMEG_1276-like_NTP-PPase_dom"/>
</dbReference>
<sequence>MCGKILLHNVLGGTYNMRKLVRDKIPTIINDDSKFEVLSNDDYRLSLREKVVEEATEVKAATTRANLVEELGDLEEVIRAILDDASITYEEMDSLRHAKINQKGKFTEKFAMMNTKEES</sequence>
<gene>
    <name evidence="1" type="ORF">FC78_GL000654</name>
</gene>
<keyword evidence="2" id="KW-1185">Reference proteome</keyword>
<evidence type="ECO:0000313" key="2">
    <source>
        <dbReference type="Proteomes" id="UP000051515"/>
    </source>
</evidence>
<keyword evidence="1" id="KW-0378">Hydrolase</keyword>
<evidence type="ECO:0000313" key="1">
    <source>
        <dbReference type="EMBL" id="KRK81601.1"/>
    </source>
</evidence>
<proteinExistence type="predicted"/>
<reference evidence="1 2" key="1">
    <citation type="journal article" date="2015" name="Genome Announc.">
        <title>Expanding the biotechnology potential of lactobacilli through comparative genomics of 213 strains and associated genera.</title>
        <authorList>
            <person name="Sun Z."/>
            <person name="Harris H.M."/>
            <person name="McCann A."/>
            <person name="Guo C."/>
            <person name="Argimon S."/>
            <person name="Zhang W."/>
            <person name="Yang X."/>
            <person name="Jeffery I.B."/>
            <person name="Cooney J.C."/>
            <person name="Kagawa T.F."/>
            <person name="Liu W."/>
            <person name="Song Y."/>
            <person name="Salvetti E."/>
            <person name="Wrobel A."/>
            <person name="Rasinkangas P."/>
            <person name="Parkhill J."/>
            <person name="Rea M.C."/>
            <person name="O'Sullivan O."/>
            <person name="Ritari J."/>
            <person name="Douillard F.P."/>
            <person name="Paul Ross R."/>
            <person name="Yang R."/>
            <person name="Briner A.E."/>
            <person name="Felis G.E."/>
            <person name="de Vos W.M."/>
            <person name="Barrangou R."/>
            <person name="Klaenhammer T.R."/>
            <person name="Caufield P.W."/>
            <person name="Cui Y."/>
            <person name="Zhang H."/>
            <person name="O'Toole P.W."/>
        </authorList>
    </citation>
    <scope>NUCLEOTIDE SEQUENCE [LARGE SCALE GENOMIC DNA]</scope>
    <source>
        <strain evidence="1 2">DSM 19674</strain>
    </source>
</reference>
<dbReference type="Proteomes" id="UP000051515">
    <property type="component" value="Unassembled WGS sequence"/>
</dbReference>
<name>A0A0R1KLR9_9LACO</name>
<accession>A0A0R1KLR9</accession>
<dbReference type="AlphaFoldDB" id="A0A0R1KLR9"/>
<dbReference type="PATRIC" id="fig|1423788.3.peg.667"/>
<organism evidence="1 2">
    <name type="scientific">Companilactobacillus bobalius DSM 19674</name>
    <dbReference type="NCBI Taxonomy" id="1423788"/>
    <lineage>
        <taxon>Bacteria</taxon>
        <taxon>Bacillati</taxon>
        <taxon>Bacillota</taxon>
        <taxon>Bacilli</taxon>
        <taxon>Lactobacillales</taxon>
        <taxon>Lactobacillaceae</taxon>
        <taxon>Companilactobacillus</taxon>
        <taxon>Companilactobacillus bobalius</taxon>
    </lineage>
</organism>